<dbReference type="GO" id="GO:0005524">
    <property type="term" value="F:ATP binding"/>
    <property type="evidence" value="ECO:0007669"/>
    <property type="project" value="UniProtKB-KW"/>
</dbReference>
<evidence type="ECO:0000259" key="6">
    <source>
        <dbReference type="PROSITE" id="PS50893"/>
    </source>
</evidence>
<sequence length="274" mass="29343">MQLSTDPVITVRDGSFGYGDRAVVTHVDLDLHPGDVVAVLGPNGSGKTTLVKGLLGLDAHLGGDVELFGVPRRQFRDHARIGYVPQRHSLSASVRATVSEIVAVGRLPHRPWWRRASARDHQAVRDALQTVGLLDRADAEVATLSGGQQRRVLIARALAGDADVLVMDEPTAGVDAANQEVLATVLESLAAQGRTMLVVTHELEALELIVNRIVCIRAGIVDFDGSPQAYAAHEVAHARDHVHHHPHVLDEEPTTIVDDAGPLDAHEHRGAGHG</sequence>
<dbReference type="Proteomes" id="UP000035721">
    <property type="component" value="Unassembled WGS sequence"/>
</dbReference>
<dbReference type="AlphaFoldDB" id="A0A077LWK0"/>
<evidence type="ECO:0000256" key="1">
    <source>
        <dbReference type="ARBA" id="ARBA00005417"/>
    </source>
</evidence>
<proteinExistence type="inferred from homology"/>
<dbReference type="GO" id="GO:0016887">
    <property type="term" value="F:ATP hydrolysis activity"/>
    <property type="evidence" value="ECO:0007669"/>
    <property type="project" value="InterPro"/>
</dbReference>
<protein>
    <submittedName>
        <fullName evidence="7">ABC-type Mn/Zn transport systems ATPase component</fullName>
    </submittedName>
</protein>
<evidence type="ECO:0000256" key="4">
    <source>
        <dbReference type="ARBA" id="ARBA00022840"/>
    </source>
</evidence>
<dbReference type="Pfam" id="PF00005">
    <property type="entry name" value="ABC_tran"/>
    <property type="match status" value="1"/>
</dbReference>
<dbReference type="PANTHER" id="PTHR42734">
    <property type="entry name" value="METAL TRANSPORT SYSTEM ATP-BINDING PROTEIN TM_0124-RELATED"/>
    <property type="match status" value="1"/>
</dbReference>
<dbReference type="InterPro" id="IPR017871">
    <property type="entry name" value="ABC_transporter-like_CS"/>
</dbReference>
<keyword evidence="2" id="KW-0813">Transport</keyword>
<dbReference type="InterPro" id="IPR003593">
    <property type="entry name" value="AAA+_ATPase"/>
</dbReference>
<gene>
    <name evidence="7" type="ORF">BN12_2520004</name>
</gene>
<dbReference type="InterPro" id="IPR003439">
    <property type="entry name" value="ABC_transporter-like_ATP-bd"/>
</dbReference>
<dbReference type="InterPro" id="IPR050153">
    <property type="entry name" value="Metal_Ion_Import_ABC"/>
</dbReference>
<evidence type="ECO:0000256" key="5">
    <source>
        <dbReference type="SAM" id="MobiDB-lite"/>
    </source>
</evidence>
<dbReference type="PANTHER" id="PTHR42734:SF5">
    <property type="entry name" value="IRON TRANSPORT SYSTEM ATP-BINDING PROTEIN HI_0361-RELATED"/>
    <property type="match status" value="1"/>
</dbReference>
<evidence type="ECO:0000256" key="3">
    <source>
        <dbReference type="ARBA" id="ARBA00022741"/>
    </source>
</evidence>
<dbReference type="SMART" id="SM00382">
    <property type="entry name" value="AAA"/>
    <property type="match status" value="1"/>
</dbReference>
<feature type="region of interest" description="Disordered" evidence="5">
    <location>
        <begin position="249"/>
        <end position="274"/>
    </location>
</feature>
<dbReference type="Gene3D" id="3.40.50.300">
    <property type="entry name" value="P-loop containing nucleotide triphosphate hydrolases"/>
    <property type="match status" value="1"/>
</dbReference>
<dbReference type="PROSITE" id="PS00211">
    <property type="entry name" value="ABC_TRANSPORTER_1"/>
    <property type="match status" value="1"/>
</dbReference>
<dbReference type="RefSeq" id="WP_327152672.1">
    <property type="nucleotide sequence ID" value="NZ_HF570958.1"/>
</dbReference>
<reference evidence="7 8" key="1">
    <citation type="journal article" date="2013" name="ISME J.">
        <title>A metabolic model for members of the genus Tetrasphaera involved in enhanced biological phosphorus removal.</title>
        <authorList>
            <person name="Kristiansen R."/>
            <person name="Nguyen H.T.T."/>
            <person name="Saunders A.M."/>
            <person name="Nielsen J.L."/>
            <person name="Wimmer R."/>
            <person name="Le V.Q."/>
            <person name="McIlroy S.J."/>
            <person name="Petrovski S."/>
            <person name="Seviour R.J."/>
            <person name="Calteau A."/>
            <person name="Nielsen K.L."/>
            <person name="Nielsen P.H."/>
        </authorList>
    </citation>
    <scope>NUCLEOTIDE SEQUENCE [LARGE SCALE GENOMIC DNA]</scope>
    <source>
        <strain evidence="7 8">T1-X7</strain>
    </source>
</reference>
<evidence type="ECO:0000313" key="7">
    <source>
        <dbReference type="EMBL" id="CCH78096.1"/>
    </source>
</evidence>
<keyword evidence="3" id="KW-0547">Nucleotide-binding</keyword>
<comment type="caution">
    <text evidence="7">The sequence shown here is derived from an EMBL/GenBank/DDBJ whole genome shotgun (WGS) entry which is preliminary data.</text>
</comment>
<comment type="similarity">
    <text evidence="1">Belongs to the ABC transporter superfamily.</text>
</comment>
<dbReference type="CDD" id="cd03235">
    <property type="entry name" value="ABC_Metallic_Cations"/>
    <property type="match status" value="1"/>
</dbReference>
<dbReference type="STRING" id="1194083.BN12_2520004"/>
<organism evidence="7 8">
    <name type="scientific">Nostocoides japonicum T1-X7</name>
    <dbReference type="NCBI Taxonomy" id="1194083"/>
    <lineage>
        <taxon>Bacteria</taxon>
        <taxon>Bacillati</taxon>
        <taxon>Actinomycetota</taxon>
        <taxon>Actinomycetes</taxon>
        <taxon>Micrococcales</taxon>
        <taxon>Intrasporangiaceae</taxon>
        <taxon>Nostocoides</taxon>
    </lineage>
</organism>
<keyword evidence="4" id="KW-0067">ATP-binding</keyword>
<dbReference type="SUPFAM" id="SSF52540">
    <property type="entry name" value="P-loop containing nucleoside triphosphate hydrolases"/>
    <property type="match status" value="1"/>
</dbReference>
<keyword evidence="8" id="KW-1185">Reference proteome</keyword>
<evidence type="ECO:0000256" key="2">
    <source>
        <dbReference type="ARBA" id="ARBA00022448"/>
    </source>
</evidence>
<name>A0A077LWK0_9MICO</name>
<feature type="domain" description="ABC transporter" evidence="6">
    <location>
        <begin position="9"/>
        <end position="243"/>
    </location>
</feature>
<dbReference type="InterPro" id="IPR027417">
    <property type="entry name" value="P-loop_NTPase"/>
</dbReference>
<feature type="compositionally biased region" description="Basic and acidic residues" evidence="5">
    <location>
        <begin position="264"/>
        <end position="274"/>
    </location>
</feature>
<dbReference type="EMBL" id="CAJB01000171">
    <property type="protein sequence ID" value="CCH78096.1"/>
    <property type="molecule type" value="Genomic_DNA"/>
</dbReference>
<dbReference type="PROSITE" id="PS50893">
    <property type="entry name" value="ABC_TRANSPORTER_2"/>
    <property type="match status" value="1"/>
</dbReference>
<accession>A0A077LWK0</accession>
<evidence type="ECO:0000313" key="8">
    <source>
        <dbReference type="Proteomes" id="UP000035721"/>
    </source>
</evidence>